<feature type="transmembrane region" description="Helical" evidence="1">
    <location>
        <begin position="109"/>
        <end position="127"/>
    </location>
</feature>
<dbReference type="PROSITE" id="PS51832">
    <property type="entry name" value="HD_GYP"/>
    <property type="match status" value="1"/>
</dbReference>
<feature type="transmembrane region" description="Helical" evidence="1">
    <location>
        <begin position="182"/>
        <end position="203"/>
    </location>
</feature>
<feature type="domain" description="HD-GYP" evidence="2">
    <location>
        <begin position="230"/>
        <end position="426"/>
    </location>
</feature>
<sequence length="431" mass="46100">MGGVPRRTQVSALVLVVVATIALALAFLIDDRPWTQQAVMVAVILFGMIAMAEVFGISFPLASGTFTVSVAASLSLAAGLTLGPVHGAMVVMAADLLESAYARRQPLKTSVNIASIGLSTLAAAAVYEWLAENGVTPVGSERNMLAAILAAAVYTGINTGSLAMIVAPAVGTTPLAMWRENFGGTVVEMVSLVTLGSLIPVLADANPPAILLLVLPLLGPHLAFERYRQAQREARSTMEGLADALEWRDAYTHRHSVRVADYVRGILEETPHIPHETSETIAAAARIHDVGKVGMRDPALNKPGPLTASERRELEQHPGLGAEIVGRLETYRPCAPLIRHHHERLDGTGYPDRLRGEEIPLGARIIAVADAFDAMTSDRVYRPAMSAEAALAELRKNSGTQFDPQIVASFERSLRRPLSRTSAQLVALRVD</sequence>
<feature type="transmembrane region" description="Helical" evidence="1">
    <location>
        <begin position="12"/>
        <end position="29"/>
    </location>
</feature>
<dbReference type="SMART" id="SM00471">
    <property type="entry name" value="HDc"/>
    <property type="match status" value="1"/>
</dbReference>
<protein>
    <submittedName>
        <fullName evidence="3">RESPONSE REGULATOR PROTEIN-CheY-like nd an HD-GYP domain</fullName>
    </submittedName>
</protein>
<dbReference type="InterPro" id="IPR003607">
    <property type="entry name" value="HD/PDEase_dom"/>
</dbReference>
<dbReference type="SUPFAM" id="SSF109604">
    <property type="entry name" value="HD-domain/PDEase-like"/>
    <property type="match status" value="1"/>
</dbReference>
<feature type="transmembrane region" description="Helical" evidence="1">
    <location>
        <begin position="147"/>
        <end position="170"/>
    </location>
</feature>
<dbReference type="CDD" id="cd00077">
    <property type="entry name" value="HDc"/>
    <property type="match status" value="1"/>
</dbReference>
<dbReference type="Gene3D" id="1.10.3210.10">
    <property type="entry name" value="Hypothetical protein af1432"/>
    <property type="match status" value="1"/>
</dbReference>
<evidence type="ECO:0000313" key="3">
    <source>
        <dbReference type="EMBL" id="CAA9576399.1"/>
    </source>
</evidence>
<evidence type="ECO:0000259" key="2">
    <source>
        <dbReference type="PROSITE" id="PS51832"/>
    </source>
</evidence>
<dbReference type="PANTHER" id="PTHR45228:SF4">
    <property type="entry name" value="LIPOPROTEIN"/>
    <property type="match status" value="1"/>
</dbReference>
<keyword evidence="1" id="KW-0472">Membrane</keyword>
<keyword evidence="1" id="KW-0812">Transmembrane</keyword>
<dbReference type="AlphaFoldDB" id="A0A6J4VHD6"/>
<gene>
    <name evidence="3" type="ORF">AVDCRST_MAG49-4189</name>
</gene>
<name>A0A6J4VHD6_9BACT</name>
<dbReference type="EMBL" id="CADCWG010000305">
    <property type="protein sequence ID" value="CAA9576399.1"/>
    <property type="molecule type" value="Genomic_DNA"/>
</dbReference>
<keyword evidence="1" id="KW-1133">Transmembrane helix</keyword>
<dbReference type="PANTHER" id="PTHR45228">
    <property type="entry name" value="CYCLIC DI-GMP PHOSPHODIESTERASE TM_0186-RELATED"/>
    <property type="match status" value="1"/>
</dbReference>
<feature type="transmembrane region" description="Helical" evidence="1">
    <location>
        <begin position="74"/>
        <end position="97"/>
    </location>
</feature>
<evidence type="ECO:0000256" key="1">
    <source>
        <dbReference type="SAM" id="Phobius"/>
    </source>
</evidence>
<proteinExistence type="predicted"/>
<dbReference type="Pfam" id="PF13487">
    <property type="entry name" value="HD_5"/>
    <property type="match status" value="1"/>
</dbReference>
<accession>A0A6J4VHD6</accession>
<dbReference type="InterPro" id="IPR037522">
    <property type="entry name" value="HD_GYP_dom"/>
</dbReference>
<dbReference type="InterPro" id="IPR052020">
    <property type="entry name" value="Cyclic_di-GMP/3'3'-cGAMP_PDE"/>
</dbReference>
<organism evidence="3">
    <name type="scientific">uncultured Thermomicrobiales bacterium</name>
    <dbReference type="NCBI Taxonomy" id="1645740"/>
    <lineage>
        <taxon>Bacteria</taxon>
        <taxon>Pseudomonadati</taxon>
        <taxon>Thermomicrobiota</taxon>
        <taxon>Thermomicrobia</taxon>
        <taxon>Thermomicrobiales</taxon>
        <taxon>environmental samples</taxon>
    </lineage>
</organism>
<feature type="transmembrane region" description="Helical" evidence="1">
    <location>
        <begin position="41"/>
        <end position="62"/>
    </location>
</feature>
<reference evidence="3" key="1">
    <citation type="submission" date="2020-02" db="EMBL/GenBank/DDBJ databases">
        <authorList>
            <person name="Meier V. D."/>
        </authorList>
    </citation>
    <scope>NUCLEOTIDE SEQUENCE</scope>
    <source>
        <strain evidence="3">AVDCRST_MAG49</strain>
    </source>
</reference>